<dbReference type="RefSeq" id="WP_073616492.1">
    <property type="nucleotide sequence ID" value="NZ_FRFE01000042.1"/>
</dbReference>
<evidence type="ECO:0000313" key="2">
    <source>
        <dbReference type="EMBL" id="SHO52886.1"/>
    </source>
</evidence>
<protein>
    <submittedName>
        <fullName evidence="2">Uncharacterized protein</fullName>
    </submittedName>
</protein>
<dbReference type="STRING" id="1121416.SAMN02745220_04820"/>
<evidence type="ECO:0000256" key="1">
    <source>
        <dbReference type="SAM" id="MobiDB-lite"/>
    </source>
</evidence>
<gene>
    <name evidence="2" type="ORF">SAMN02745220_04820</name>
</gene>
<sequence length="62" mass="7109">MALQELTDIDYAIHILDMTIADLYKRKAALEALRPKPAVTPAKKKKLPDPRVLRGERKPRDE</sequence>
<dbReference type="Proteomes" id="UP000184603">
    <property type="component" value="Unassembled WGS sequence"/>
</dbReference>
<keyword evidence="3" id="KW-1185">Reference proteome</keyword>
<proteinExistence type="predicted"/>
<dbReference type="EMBL" id="FRFE01000042">
    <property type="protein sequence ID" value="SHO52886.1"/>
    <property type="molecule type" value="Genomic_DNA"/>
</dbReference>
<accession>A0A1M7YJY0</accession>
<name>A0A1M7YJY0_9BACT</name>
<feature type="region of interest" description="Disordered" evidence="1">
    <location>
        <begin position="35"/>
        <end position="62"/>
    </location>
</feature>
<reference evidence="2 3" key="1">
    <citation type="submission" date="2016-12" db="EMBL/GenBank/DDBJ databases">
        <authorList>
            <person name="Song W.-J."/>
            <person name="Kurnit D.M."/>
        </authorList>
    </citation>
    <scope>NUCLEOTIDE SEQUENCE [LARGE SCALE GENOMIC DNA]</scope>
    <source>
        <strain evidence="2 3">DSM 18488</strain>
    </source>
</reference>
<dbReference type="AlphaFoldDB" id="A0A1M7YJY0"/>
<organism evidence="2 3">
    <name type="scientific">Desulfopila aestuarii DSM 18488</name>
    <dbReference type="NCBI Taxonomy" id="1121416"/>
    <lineage>
        <taxon>Bacteria</taxon>
        <taxon>Pseudomonadati</taxon>
        <taxon>Thermodesulfobacteriota</taxon>
        <taxon>Desulfobulbia</taxon>
        <taxon>Desulfobulbales</taxon>
        <taxon>Desulfocapsaceae</taxon>
        <taxon>Desulfopila</taxon>
    </lineage>
</organism>
<evidence type="ECO:0000313" key="3">
    <source>
        <dbReference type="Proteomes" id="UP000184603"/>
    </source>
</evidence>
<feature type="compositionally biased region" description="Basic and acidic residues" evidence="1">
    <location>
        <begin position="47"/>
        <end position="62"/>
    </location>
</feature>